<evidence type="ECO:0000313" key="1">
    <source>
        <dbReference type="EMBL" id="PVZ08763.1"/>
    </source>
</evidence>
<name>A0A2U1F991_9PORP</name>
<dbReference type="Proteomes" id="UP000245462">
    <property type="component" value="Unassembled WGS sequence"/>
</dbReference>
<dbReference type="AlphaFoldDB" id="A0A2U1F991"/>
<comment type="caution">
    <text evidence="1">The sequence shown here is derived from an EMBL/GenBank/DDBJ whole genome shotgun (WGS) entry which is preliminary data.</text>
</comment>
<accession>A0A2U1F991</accession>
<proteinExistence type="predicted"/>
<dbReference type="EMBL" id="QEKY01000011">
    <property type="protein sequence ID" value="PVZ08763.1"/>
    <property type="molecule type" value="Genomic_DNA"/>
</dbReference>
<keyword evidence="2" id="KW-1185">Reference proteome</keyword>
<sequence>MRAAIRTAGTKITFFGSYRAENNLDYPLNCKAARGRNRKGKKK</sequence>
<protein>
    <submittedName>
        <fullName evidence="1">Uncharacterized protein</fullName>
    </submittedName>
</protein>
<organism evidence="1 2">
    <name type="scientific">Porphyromonas loveana</name>
    <dbReference type="NCBI Taxonomy" id="1884669"/>
    <lineage>
        <taxon>Bacteria</taxon>
        <taxon>Pseudomonadati</taxon>
        <taxon>Bacteroidota</taxon>
        <taxon>Bacteroidia</taxon>
        <taxon>Bacteroidales</taxon>
        <taxon>Porphyromonadaceae</taxon>
        <taxon>Porphyromonas</taxon>
    </lineage>
</organism>
<gene>
    <name evidence="1" type="ORF">C7382_11110</name>
</gene>
<reference evidence="1 2" key="1">
    <citation type="submission" date="2018-04" db="EMBL/GenBank/DDBJ databases">
        <title>Genomic Encyclopedia of Type Strains, Phase IV (KMG-IV): sequencing the most valuable type-strain genomes for metagenomic binning, comparative biology and taxonomic classification.</title>
        <authorList>
            <person name="Goeker M."/>
        </authorList>
    </citation>
    <scope>NUCLEOTIDE SEQUENCE [LARGE SCALE GENOMIC DNA]</scope>
    <source>
        <strain evidence="1 2">DSM 28520</strain>
    </source>
</reference>
<evidence type="ECO:0000313" key="2">
    <source>
        <dbReference type="Proteomes" id="UP000245462"/>
    </source>
</evidence>